<evidence type="ECO:0000256" key="3">
    <source>
        <dbReference type="ARBA" id="ARBA00022857"/>
    </source>
</evidence>
<dbReference type="HAMAP" id="MF_00150">
    <property type="entry name" value="ArgC_type1"/>
    <property type="match status" value="1"/>
</dbReference>
<dbReference type="Gene3D" id="3.30.360.10">
    <property type="entry name" value="Dihydrodipicolinate Reductase, domain 2"/>
    <property type="match status" value="1"/>
</dbReference>
<dbReference type="SUPFAM" id="SSF55347">
    <property type="entry name" value="Glyceraldehyde-3-phosphate dehydrogenase-like, C-terminal domain"/>
    <property type="match status" value="1"/>
</dbReference>
<name>A0A3B1B001_9ZZZZ</name>
<sequence>MIKVGVLGATGYMGGEVIRVLLNHPETELAWATSRTPGKIENYHPNLYGQDIELIHPDDISACDVVFMALPTSASLTMAPQLLETGCKVIDLGAAFRLDSRSTWERVYGQSHTEWSLAKESVYGLSEFHLDAIKQARLIANPGCFSSAAILGLAPLLKENLVDTHSLVVNGLSGTAGVGAELSRAAHHPEIGNNLVPYNVVDHRHSYEMEQELSRLTDDDVCIHFTPVYVPITRGILNVCHAFNLKTVSRQSLLELYRGFYHDHPFIKVYDLPVNQNDAWQYRAYPWVSTVSGTNYCYIGLDVDEKRNRVVVFSVLDSLGKGGAQVGIENMNLMFGLDRTAGLQKTGCHPV</sequence>
<dbReference type="GO" id="GO:0003942">
    <property type="term" value="F:N-acetyl-gamma-glutamyl-phosphate reductase activity"/>
    <property type="evidence" value="ECO:0007669"/>
    <property type="project" value="UniProtKB-EC"/>
</dbReference>
<dbReference type="GO" id="GO:0006526">
    <property type="term" value="P:L-arginine biosynthetic process"/>
    <property type="evidence" value="ECO:0007669"/>
    <property type="project" value="UniProtKB-KW"/>
</dbReference>
<keyword evidence="3" id="KW-0521">NADP</keyword>
<dbReference type="SMART" id="SM00859">
    <property type="entry name" value="Semialdhyde_dh"/>
    <property type="match status" value="1"/>
</dbReference>
<organism evidence="6">
    <name type="scientific">hydrothermal vent metagenome</name>
    <dbReference type="NCBI Taxonomy" id="652676"/>
    <lineage>
        <taxon>unclassified sequences</taxon>
        <taxon>metagenomes</taxon>
        <taxon>ecological metagenomes</taxon>
    </lineage>
</organism>
<dbReference type="GO" id="GO:0070401">
    <property type="term" value="F:NADP+ binding"/>
    <property type="evidence" value="ECO:0007669"/>
    <property type="project" value="InterPro"/>
</dbReference>
<dbReference type="EMBL" id="UOFV01000141">
    <property type="protein sequence ID" value="VAW98406.1"/>
    <property type="molecule type" value="Genomic_DNA"/>
</dbReference>
<dbReference type="PANTHER" id="PTHR32338:SF10">
    <property type="entry name" value="N-ACETYL-GAMMA-GLUTAMYL-PHOSPHATE REDUCTASE, CHLOROPLASTIC-RELATED"/>
    <property type="match status" value="1"/>
</dbReference>
<accession>A0A3B1B001</accession>
<evidence type="ECO:0000256" key="2">
    <source>
        <dbReference type="ARBA" id="ARBA00022605"/>
    </source>
</evidence>
<evidence type="ECO:0000256" key="4">
    <source>
        <dbReference type="ARBA" id="ARBA00023002"/>
    </source>
</evidence>
<dbReference type="SUPFAM" id="SSF51735">
    <property type="entry name" value="NAD(P)-binding Rossmann-fold domains"/>
    <property type="match status" value="1"/>
</dbReference>
<feature type="domain" description="Semialdehyde dehydrogenase NAD-binding" evidence="5">
    <location>
        <begin position="3"/>
        <end position="136"/>
    </location>
</feature>
<evidence type="ECO:0000259" key="5">
    <source>
        <dbReference type="SMART" id="SM00859"/>
    </source>
</evidence>
<evidence type="ECO:0000313" key="6">
    <source>
        <dbReference type="EMBL" id="VAW98406.1"/>
    </source>
</evidence>
<keyword evidence="4 6" id="KW-0560">Oxidoreductase</keyword>
<dbReference type="Gene3D" id="3.40.50.720">
    <property type="entry name" value="NAD(P)-binding Rossmann-like Domain"/>
    <property type="match status" value="1"/>
</dbReference>
<keyword evidence="1" id="KW-0055">Arginine biosynthesis</keyword>
<dbReference type="InterPro" id="IPR058924">
    <property type="entry name" value="AGPR_dimerisation_dom"/>
</dbReference>
<dbReference type="InterPro" id="IPR050085">
    <property type="entry name" value="AGPR"/>
</dbReference>
<dbReference type="InterPro" id="IPR000706">
    <property type="entry name" value="AGPR_type-1"/>
</dbReference>
<keyword evidence="2" id="KW-0028">Amino-acid biosynthesis</keyword>
<gene>
    <name evidence="6" type="ORF">MNBD_GAMMA19-934</name>
</gene>
<proteinExistence type="inferred from homology"/>
<dbReference type="PANTHER" id="PTHR32338">
    <property type="entry name" value="N-ACETYL-GAMMA-GLUTAMYL-PHOSPHATE REDUCTASE, CHLOROPLASTIC-RELATED-RELATED"/>
    <property type="match status" value="1"/>
</dbReference>
<dbReference type="Pfam" id="PF22698">
    <property type="entry name" value="Semialdhyde_dhC_1"/>
    <property type="match status" value="1"/>
</dbReference>
<dbReference type="GO" id="GO:0051287">
    <property type="term" value="F:NAD binding"/>
    <property type="evidence" value="ECO:0007669"/>
    <property type="project" value="InterPro"/>
</dbReference>
<dbReference type="CDD" id="cd17895">
    <property type="entry name" value="AGPR_1_N"/>
    <property type="match status" value="1"/>
</dbReference>
<dbReference type="CDD" id="cd23934">
    <property type="entry name" value="AGPR_1_C"/>
    <property type="match status" value="1"/>
</dbReference>
<dbReference type="NCBIfam" id="TIGR01850">
    <property type="entry name" value="argC"/>
    <property type="match status" value="1"/>
</dbReference>
<evidence type="ECO:0000256" key="1">
    <source>
        <dbReference type="ARBA" id="ARBA00022571"/>
    </source>
</evidence>
<reference evidence="6" key="1">
    <citation type="submission" date="2018-06" db="EMBL/GenBank/DDBJ databases">
        <authorList>
            <person name="Zhirakovskaya E."/>
        </authorList>
    </citation>
    <scope>NUCLEOTIDE SEQUENCE</scope>
</reference>
<dbReference type="AlphaFoldDB" id="A0A3B1B001"/>
<dbReference type="Pfam" id="PF01118">
    <property type="entry name" value="Semialdhyde_dh"/>
    <property type="match status" value="1"/>
</dbReference>
<dbReference type="InterPro" id="IPR036291">
    <property type="entry name" value="NAD(P)-bd_dom_sf"/>
</dbReference>
<protein>
    <submittedName>
        <fullName evidence="6">N-acetyl-gamma-glutamyl-phosphate reductase</fullName>
        <ecNumber evidence="6">1.2.1.38</ecNumber>
    </submittedName>
</protein>
<dbReference type="EC" id="1.2.1.38" evidence="6"/>
<dbReference type="InterPro" id="IPR000534">
    <property type="entry name" value="Semialdehyde_DH_NAD-bd"/>
</dbReference>